<sequence length="222" mass="23655">MEQLEDRRVLATWSADIAADTTWDNDEVHLVAEDITVLDGVTLTIEPGTIVQFYNGLSVQGTLIAIGTESDRILFTADVDDTGFDGELGTPDDVEPGGTAGGYPGYWEPIHFMPGSTGNMMQFVESRYGGYGREGQIVVDQAELTLTDSRLLNGDTGMRITGANPIISNVHVEGHVREAFVMDLASNPDFSAVTTESNGLNGAGLTGGELPGDTTWDDPAIV</sequence>
<protein>
    <submittedName>
        <fullName evidence="2">Uncharacterized protein</fullName>
    </submittedName>
</protein>
<dbReference type="EMBL" id="SJPV01000003">
    <property type="protein sequence ID" value="TWU39631.1"/>
    <property type="molecule type" value="Genomic_DNA"/>
</dbReference>
<dbReference type="Proteomes" id="UP000319143">
    <property type="component" value="Unassembled WGS sequence"/>
</dbReference>
<proteinExistence type="predicted"/>
<feature type="compositionally biased region" description="Gly residues" evidence="1">
    <location>
        <begin position="201"/>
        <end position="210"/>
    </location>
</feature>
<reference evidence="2 3" key="1">
    <citation type="submission" date="2019-02" db="EMBL/GenBank/DDBJ databases">
        <title>Deep-cultivation of Planctomycetes and their phenomic and genomic characterization uncovers novel biology.</title>
        <authorList>
            <person name="Wiegand S."/>
            <person name="Jogler M."/>
            <person name="Boedeker C."/>
            <person name="Pinto D."/>
            <person name="Vollmers J."/>
            <person name="Rivas-Marin E."/>
            <person name="Kohn T."/>
            <person name="Peeters S.H."/>
            <person name="Heuer A."/>
            <person name="Rast P."/>
            <person name="Oberbeckmann S."/>
            <person name="Bunk B."/>
            <person name="Jeske O."/>
            <person name="Meyerdierks A."/>
            <person name="Storesund J.E."/>
            <person name="Kallscheuer N."/>
            <person name="Luecker S."/>
            <person name="Lage O.M."/>
            <person name="Pohl T."/>
            <person name="Merkel B.J."/>
            <person name="Hornburger P."/>
            <person name="Mueller R.-W."/>
            <person name="Bruemmer F."/>
            <person name="Labrenz M."/>
            <person name="Spormann A.M."/>
            <person name="Op Den Camp H."/>
            <person name="Overmann J."/>
            <person name="Amann R."/>
            <person name="Jetten M.S.M."/>
            <person name="Mascher T."/>
            <person name="Medema M.H."/>
            <person name="Devos D.P."/>
            <person name="Kaster A.-K."/>
            <person name="Ovreas L."/>
            <person name="Rohde M."/>
            <person name="Galperin M.Y."/>
            <person name="Jogler C."/>
        </authorList>
    </citation>
    <scope>NUCLEOTIDE SEQUENCE [LARGE SCALE GENOMIC DNA]</scope>
    <source>
        <strain evidence="2 3">Poly41</strain>
    </source>
</reference>
<comment type="caution">
    <text evidence="2">The sequence shown here is derived from an EMBL/GenBank/DDBJ whole genome shotgun (WGS) entry which is preliminary data.</text>
</comment>
<evidence type="ECO:0000313" key="3">
    <source>
        <dbReference type="Proteomes" id="UP000319143"/>
    </source>
</evidence>
<keyword evidence="3" id="KW-1185">Reference proteome</keyword>
<organism evidence="2 3">
    <name type="scientific">Novipirellula artificiosorum</name>
    <dbReference type="NCBI Taxonomy" id="2528016"/>
    <lineage>
        <taxon>Bacteria</taxon>
        <taxon>Pseudomonadati</taxon>
        <taxon>Planctomycetota</taxon>
        <taxon>Planctomycetia</taxon>
        <taxon>Pirellulales</taxon>
        <taxon>Pirellulaceae</taxon>
        <taxon>Novipirellula</taxon>
    </lineage>
</organism>
<gene>
    <name evidence="2" type="ORF">Poly41_24860</name>
</gene>
<dbReference type="AlphaFoldDB" id="A0A5C6DW49"/>
<feature type="region of interest" description="Disordered" evidence="1">
    <location>
        <begin position="198"/>
        <end position="222"/>
    </location>
</feature>
<name>A0A5C6DW49_9BACT</name>
<accession>A0A5C6DW49</accession>
<evidence type="ECO:0000256" key="1">
    <source>
        <dbReference type="SAM" id="MobiDB-lite"/>
    </source>
</evidence>
<evidence type="ECO:0000313" key="2">
    <source>
        <dbReference type="EMBL" id="TWU39631.1"/>
    </source>
</evidence>